<comment type="cofactor">
    <cofactor evidence="1">
        <name>pyridoxal 5'-phosphate</name>
        <dbReference type="ChEBI" id="CHEBI:597326"/>
    </cofactor>
</comment>
<gene>
    <name evidence="8" type="primary">cysK_19</name>
    <name evidence="8" type="ORF">SDC9_108608</name>
</gene>
<evidence type="ECO:0000256" key="4">
    <source>
        <dbReference type="ARBA" id="ARBA00022679"/>
    </source>
</evidence>
<evidence type="ECO:0000256" key="2">
    <source>
        <dbReference type="ARBA" id="ARBA00007103"/>
    </source>
</evidence>
<evidence type="ECO:0000256" key="1">
    <source>
        <dbReference type="ARBA" id="ARBA00001933"/>
    </source>
</evidence>
<dbReference type="InterPro" id="IPR005859">
    <property type="entry name" value="CysK"/>
</dbReference>
<evidence type="ECO:0000259" key="7">
    <source>
        <dbReference type="Pfam" id="PF00291"/>
    </source>
</evidence>
<dbReference type="GO" id="GO:0004124">
    <property type="term" value="F:cysteine synthase activity"/>
    <property type="evidence" value="ECO:0007669"/>
    <property type="project" value="UniProtKB-EC"/>
</dbReference>
<dbReference type="AlphaFoldDB" id="A0A645B9P5"/>
<reference evidence="8" key="1">
    <citation type="submission" date="2019-08" db="EMBL/GenBank/DDBJ databases">
        <authorList>
            <person name="Kucharzyk K."/>
            <person name="Murdoch R.W."/>
            <person name="Higgins S."/>
            <person name="Loffler F."/>
        </authorList>
    </citation>
    <scope>NUCLEOTIDE SEQUENCE</scope>
</reference>
<dbReference type="PANTHER" id="PTHR10314">
    <property type="entry name" value="CYSTATHIONINE BETA-SYNTHASE"/>
    <property type="match status" value="1"/>
</dbReference>
<dbReference type="InterPro" id="IPR001926">
    <property type="entry name" value="TrpB-like_PALP"/>
</dbReference>
<dbReference type="InterPro" id="IPR050214">
    <property type="entry name" value="Cys_Synth/Cystath_Beta-Synth"/>
</dbReference>
<keyword evidence="4 8" id="KW-0808">Transferase</keyword>
<name>A0A645B9P5_9ZZZZ</name>
<dbReference type="Gene3D" id="3.40.50.1100">
    <property type="match status" value="2"/>
</dbReference>
<protein>
    <submittedName>
        <fullName evidence="8">Cysteine synthase</fullName>
        <ecNumber evidence="8">2.5.1.47</ecNumber>
    </submittedName>
</protein>
<dbReference type="InterPro" id="IPR005856">
    <property type="entry name" value="Cys_synth"/>
</dbReference>
<keyword evidence="5" id="KW-0663">Pyridoxal phosphate</keyword>
<dbReference type="EMBL" id="VSSQ01018507">
    <property type="protein sequence ID" value="MPM61748.1"/>
    <property type="molecule type" value="Genomic_DNA"/>
</dbReference>
<keyword evidence="3" id="KW-0028">Amino-acid biosynthesis</keyword>
<proteinExistence type="inferred from homology"/>
<feature type="domain" description="Tryptophan synthase beta chain-like PALP" evidence="7">
    <location>
        <begin position="9"/>
        <end position="296"/>
    </location>
</feature>
<comment type="similarity">
    <text evidence="2">Belongs to the cysteine synthase/cystathionine beta-synthase family.</text>
</comment>
<dbReference type="NCBIfam" id="TIGR01136">
    <property type="entry name" value="cysKM"/>
    <property type="match status" value="1"/>
</dbReference>
<dbReference type="InterPro" id="IPR036052">
    <property type="entry name" value="TrpB-like_PALP_sf"/>
</dbReference>
<evidence type="ECO:0000313" key="8">
    <source>
        <dbReference type="EMBL" id="MPM61748.1"/>
    </source>
</evidence>
<evidence type="ECO:0000256" key="5">
    <source>
        <dbReference type="ARBA" id="ARBA00022898"/>
    </source>
</evidence>
<dbReference type="EC" id="2.5.1.47" evidence="8"/>
<evidence type="ECO:0000256" key="6">
    <source>
        <dbReference type="ARBA" id="ARBA00023192"/>
    </source>
</evidence>
<dbReference type="NCBIfam" id="TIGR01139">
    <property type="entry name" value="cysK"/>
    <property type="match status" value="1"/>
</dbReference>
<dbReference type="FunFam" id="3.40.50.1100:FF:000006">
    <property type="entry name" value="Cysteine synthase"/>
    <property type="match status" value="1"/>
</dbReference>
<comment type="caution">
    <text evidence="8">The sequence shown here is derived from an EMBL/GenBank/DDBJ whole genome shotgun (WGS) entry which is preliminary data.</text>
</comment>
<organism evidence="8">
    <name type="scientific">bioreactor metagenome</name>
    <dbReference type="NCBI Taxonomy" id="1076179"/>
    <lineage>
        <taxon>unclassified sequences</taxon>
        <taxon>metagenomes</taxon>
        <taxon>ecological metagenomes</taxon>
    </lineage>
</organism>
<sequence length="308" mass="32999">MIYDNVLAAMGRTPIIRLNRMVDEDSAQVLVKYEGLNVGGSIKTRTAYNMILQGERDGLITKDTIIVEPTSGNQGIGLALIGAVRGYKTVIIMPDSVSSERRLLVEHYGAEVILVHDDGNIGKCIESCVNTALKMKKENPNVFVPQQFSNPANPQVHKCHTALEIMEQVAGPIDGFCSGIGTGGTISGIGEVLKKQYPDVLIWAVEPQNAAILAGGTIGTHLQMGIGDGLIPDNLNQNIYNDLYIVTDEEAIKTAKDLAAKEGLMCGISSGTNVAAALQMAKKLGKGKTVITVLPDTAERYFSTPLFE</sequence>
<accession>A0A645B9P5</accession>
<dbReference type="CDD" id="cd01561">
    <property type="entry name" value="CBS_like"/>
    <property type="match status" value="1"/>
</dbReference>
<keyword evidence="6" id="KW-0198">Cysteine biosynthesis</keyword>
<evidence type="ECO:0000256" key="3">
    <source>
        <dbReference type="ARBA" id="ARBA00022605"/>
    </source>
</evidence>
<dbReference type="GO" id="GO:0006535">
    <property type="term" value="P:cysteine biosynthetic process from serine"/>
    <property type="evidence" value="ECO:0007669"/>
    <property type="project" value="InterPro"/>
</dbReference>
<dbReference type="SUPFAM" id="SSF53686">
    <property type="entry name" value="Tryptophan synthase beta subunit-like PLP-dependent enzymes"/>
    <property type="match status" value="1"/>
</dbReference>
<dbReference type="Pfam" id="PF00291">
    <property type="entry name" value="PALP"/>
    <property type="match status" value="1"/>
</dbReference>